<dbReference type="EMBL" id="CP144753">
    <property type="protein sequence ID" value="WVZ93839.1"/>
    <property type="molecule type" value="Genomic_DNA"/>
</dbReference>
<dbReference type="AlphaFoldDB" id="A0AAQ3UK95"/>
<reference evidence="1 2" key="1">
    <citation type="submission" date="2024-02" db="EMBL/GenBank/DDBJ databases">
        <title>High-quality chromosome-scale genome assembly of Pensacola bahiagrass (Paspalum notatum Flugge var. saurae).</title>
        <authorList>
            <person name="Vega J.M."/>
            <person name="Podio M."/>
            <person name="Orjuela J."/>
            <person name="Siena L.A."/>
            <person name="Pessino S.C."/>
            <person name="Combes M.C."/>
            <person name="Mariac C."/>
            <person name="Albertini E."/>
            <person name="Pupilli F."/>
            <person name="Ortiz J.P.A."/>
            <person name="Leblanc O."/>
        </authorList>
    </citation>
    <scope>NUCLEOTIDE SEQUENCE [LARGE SCALE GENOMIC DNA]</scope>
    <source>
        <strain evidence="1">R1</strain>
        <tissue evidence="1">Leaf</tissue>
    </source>
</reference>
<dbReference type="Proteomes" id="UP001341281">
    <property type="component" value="Chromosome 09"/>
</dbReference>
<evidence type="ECO:0000313" key="1">
    <source>
        <dbReference type="EMBL" id="WVZ93839.1"/>
    </source>
</evidence>
<accession>A0AAQ3UK95</accession>
<proteinExistence type="predicted"/>
<keyword evidence="2" id="KW-1185">Reference proteome</keyword>
<name>A0AAQ3UK95_PASNO</name>
<evidence type="ECO:0000313" key="2">
    <source>
        <dbReference type="Proteomes" id="UP001341281"/>
    </source>
</evidence>
<gene>
    <name evidence="1" type="ORF">U9M48_039793</name>
</gene>
<protein>
    <submittedName>
        <fullName evidence="1">Uncharacterized protein</fullName>
    </submittedName>
</protein>
<sequence>MRCSCAEPDFPACDPGQRSPMRPLFGAANSQQQLPSAWCSLLGVDVQVPALLAASTARHQGSSSRCSSGRRPPRSPWTQQQLLLPMASPPLLPSPTDAHKCSMNFPKDEQQSLSMIDAAAVAHLSPWLPGAAALLFPLHEPSLMVMLCGMASPLSGVNSFRHRASPLLGPSVSTSILPLVMPAFKSMNLVPIIVRALCR</sequence>
<organism evidence="1 2">
    <name type="scientific">Paspalum notatum var. saurae</name>
    <dbReference type="NCBI Taxonomy" id="547442"/>
    <lineage>
        <taxon>Eukaryota</taxon>
        <taxon>Viridiplantae</taxon>
        <taxon>Streptophyta</taxon>
        <taxon>Embryophyta</taxon>
        <taxon>Tracheophyta</taxon>
        <taxon>Spermatophyta</taxon>
        <taxon>Magnoliopsida</taxon>
        <taxon>Liliopsida</taxon>
        <taxon>Poales</taxon>
        <taxon>Poaceae</taxon>
        <taxon>PACMAD clade</taxon>
        <taxon>Panicoideae</taxon>
        <taxon>Andropogonodae</taxon>
        <taxon>Paspaleae</taxon>
        <taxon>Paspalinae</taxon>
        <taxon>Paspalum</taxon>
    </lineage>
</organism>